<dbReference type="Gramene" id="TraesLDM7A03G03870830.1">
    <property type="protein sequence ID" value="TraesLDM7A03G03870830.1"/>
    <property type="gene ID" value="TraesLDM7A03G03870830"/>
</dbReference>
<protein>
    <submittedName>
        <fullName evidence="2">Uncharacterized protein</fullName>
    </submittedName>
</protein>
<dbReference type="AlphaFoldDB" id="A0A3B6RC70"/>
<reference evidence="2" key="1">
    <citation type="submission" date="2018-08" db="EMBL/GenBank/DDBJ databases">
        <authorList>
            <person name="Rossello M."/>
        </authorList>
    </citation>
    <scope>NUCLEOTIDE SEQUENCE [LARGE SCALE GENOMIC DNA]</scope>
    <source>
        <strain evidence="2">cv. Chinese Spring</strain>
    </source>
</reference>
<dbReference type="EnsemblPlants" id="TraesCS7A02G184300.1">
    <property type="protein sequence ID" value="TraesCS7A02G184300.1"/>
    <property type="gene ID" value="TraesCS7A02G184300"/>
</dbReference>
<dbReference type="Gramene" id="TraesCLE_scaffold_073013_01G000100.1">
    <property type="protein sequence ID" value="TraesCLE_scaffold_073013_01G000100.1"/>
    <property type="gene ID" value="TraesCLE_scaffold_073013_01G000100"/>
</dbReference>
<accession>A0A3B6RC70</accession>
<name>A0A3B6RC70_WHEAT</name>
<feature type="compositionally biased region" description="Basic and acidic residues" evidence="1">
    <location>
        <begin position="1"/>
        <end position="10"/>
    </location>
</feature>
<reference evidence="2" key="2">
    <citation type="submission" date="2018-10" db="UniProtKB">
        <authorList>
            <consortium name="EnsemblPlants"/>
        </authorList>
    </citation>
    <scope>IDENTIFICATION</scope>
</reference>
<evidence type="ECO:0000256" key="1">
    <source>
        <dbReference type="SAM" id="MobiDB-lite"/>
    </source>
</evidence>
<proteinExistence type="predicted"/>
<organism evidence="2">
    <name type="scientific">Triticum aestivum</name>
    <name type="common">Wheat</name>
    <dbReference type="NCBI Taxonomy" id="4565"/>
    <lineage>
        <taxon>Eukaryota</taxon>
        <taxon>Viridiplantae</taxon>
        <taxon>Streptophyta</taxon>
        <taxon>Embryophyta</taxon>
        <taxon>Tracheophyta</taxon>
        <taxon>Spermatophyta</taxon>
        <taxon>Magnoliopsida</taxon>
        <taxon>Liliopsida</taxon>
        <taxon>Poales</taxon>
        <taxon>Poaceae</taxon>
        <taxon>BOP clade</taxon>
        <taxon>Pooideae</taxon>
        <taxon>Triticodae</taxon>
        <taxon>Triticeae</taxon>
        <taxon>Triticinae</taxon>
        <taxon>Triticum</taxon>
    </lineage>
</organism>
<feature type="compositionally biased region" description="Basic and acidic residues" evidence="1">
    <location>
        <begin position="29"/>
        <end position="42"/>
    </location>
</feature>
<evidence type="ECO:0000313" key="2">
    <source>
        <dbReference type="EnsemblPlants" id="TraesCS7A02G184300.1"/>
    </source>
</evidence>
<feature type="region of interest" description="Disordered" evidence="1">
    <location>
        <begin position="1"/>
        <end position="49"/>
    </location>
</feature>
<keyword evidence="3" id="KW-1185">Reference proteome</keyword>
<evidence type="ECO:0000313" key="3">
    <source>
        <dbReference type="Proteomes" id="UP000019116"/>
    </source>
</evidence>
<dbReference type="Gramene" id="TraesROB_scaffold_055025_01G000100.1">
    <property type="protein sequence ID" value="TraesROB_scaffold_055025_01G000100.1"/>
    <property type="gene ID" value="TraesROB_scaffold_055025_01G000100"/>
</dbReference>
<dbReference type="Gramene" id="TraesCS7A02G184300.1">
    <property type="protein sequence ID" value="TraesCS7A02G184300.1"/>
    <property type="gene ID" value="TraesCS7A02G184300"/>
</dbReference>
<dbReference type="Gramene" id="TraesCS7A03G0429100.1">
    <property type="protein sequence ID" value="TraesCS7A03G0429100.1.CDS"/>
    <property type="gene ID" value="TraesCS7A03G0429100"/>
</dbReference>
<sequence length="625" mass="66998">MAAAALEEHLGVGGSLGAELLQPRLGSRAHPEERVEPAEAAREAPQQAVGRVDAHQLPLHAHVVLLQVRQPHPHPRHLQLQLPVLPPHRRVVVPRRHRAAPHPAPGPHVAAAALDRRRGRRAAEEESPVMAEDAAAGAASSAGLDRAPQADLLEVEHLHRHLHRQPLVLGRVAARVRRKPLAVDRLAHPVPLRLLDVRVHLQEDVDGAVDAVGDEAGVVREDLGEGDELGGDEVRIQRDLGQVAVQQLRSLDYRALLRGPRAVVVEAAAPAAVLLGVLIKVEEHREDPRHHVCVVQRVVLRGGRRRRLAGPGGDQDVLQDSLVELHADPLLEVGLAYAGSGQRHCRLEEPREEGHWHGALLGLRRQQAHDGLDDGALFLDGVRIRDAAAFVGGLRVPAGHEPVERVLGVVDEDPGNRLLPEALGLDRGEQSLEEVQSEAGDRLAPPVPRRVKLDDPRRRLELRALVQPGEQPGRELLLADVAGDGGDEAGDEVGVLGGREQRLAGAQHGDGAGDAGEDGVAEERLGAELEVLVGEVVGHLQVARGAAEHGDVGDRDVDVDAVAELGGELERRGAPGRGVEGEARELGVLGLRHEPPDLAAPGHQRELREQLCHGASGRHFKLCCG</sequence>
<feature type="region of interest" description="Disordered" evidence="1">
    <location>
        <begin position="425"/>
        <end position="450"/>
    </location>
</feature>
<dbReference type="Proteomes" id="UP000019116">
    <property type="component" value="Chromosome 7A"/>
</dbReference>